<name>A0ABR2UK32_9PEZI</name>
<feature type="signal peptide" evidence="1">
    <location>
        <begin position="1"/>
        <end position="19"/>
    </location>
</feature>
<feature type="domain" description="Beta-glucuronidase C-terminal" evidence="2">
    <location>
        <begin position="411"/>
        <end position="525"/>
    </location>
</feature>
<proteinExistence type="predicted"/>
<keyword evidence="1" id="KW-0732">Signal</keyword>
<dbReference type="InterPro" id="IPR017853">
    <property type="entry name" value="GH"/>
</dbReference>
<protein>
    <recommendedName>
        <fullName evidence="2">Beta-glucuronidase C-terminal domain-containing protein</fullName>
    </recommendedName>
</protein>
<keyword evidence="4" id="KW-1185">Reference proteome</keyword>
<reference evidence="3 4" key="1">
    <citation type="journal article" date="2024" name="J. Plant Pathol.">
        <title>Sequence and assembly of the genome of Seiridium unicorne, isolate CBS 538.82, causal agent of cypress canker disease.</title>
        <authorList>
            <person name="Scali E."/>
            <person name="Rocca G.D."/>
            <person name="Danti R."/>
            <person name="Garbelotto M."/>
            <person name="Barberini S."/>
            <person name="Baroncelli R."/>
            <person name="Emiliani G."/>
        </authorList>
    </citation>
    <scope>NUCLEOTIDE SEQUENCE [LARGE SCALE GENOMIC DNA]</scope>
    <source>
        <strain evidence="3 4">BM-138-508</strain>
    </source>
</reference>
<dbReference type="Gene3D" id="3.20.20.80">
    <property type="entry name" value="Glycosidases"/>
    <property type="match status" value="1"/>
</dbReference>
<dbReference type="Pfam" id="PF16862">
    <property type="entry name" value="Glyco_hydro_79C"/>
    <property type="match status" value="1"/>
</dbReference>
<comment type="caution">
    <text evidence="3">The sequence shown here is derived from an EMBL/GenBank/DDBJ whole genome shotgun (WGS) entry which is preliminary data.</text>
</comment>
<gene>
    <name evidence="3" type="ORF">SUNI508_10755</name>
</gene>
<dbReference type="PANTHER" id="PTHR36183:SF2">
    <property type="entry name" value="BETA-GLUCURONIDASE C-TERMINAL DOMAIN-CONTAINING PROTEIN"/>
    <property type="match status" value="1"/>
</dbReference>
<evidence type="ECO:0000313" key="3">
    <source>
        <dbReference type="EMBL" id="KAK9414985.1"/>
    </source>
</evidence>
<dbReference type="SUPFAM" id="SSF51445">
    <property type="entry name" value="(Trans)glycosidases"/>
    <property type="match status" value="1"/>
</dbReference>
<accession>A0ABR2UK32</accession>
<evidence type="ECO:0000259" key="2">
    <source>
        <dbReference type="Pfam" id="PF16862"/>
    </source>
</evidence>
<evidence type="ECO:0000313" key="4">
    <source>
        <dbReference type="Proteomes" id="UP001408356"/>
    </source>
</evidence>
<sequence>MSIPLIATLLAACAGVALGQVGILAVNVNADEITTGTPLDGFVSYSIEFASFPDFAGSSDNPNTFSNTLINNLGYLQGANPYIRVGGNTQDYAIYDANETLPLRGIVNTTRSADYPTTITIGPSFFDAYNAWPKVKFSHGFNLGGNNDSRVLDTLNQTVPLACNALSNGNLYLWEYGNEPDLFATSAQGPVRPANYNESDYVNEWQKGTHTIRELLEQYCPDLLSNDTYGYLAPSFAGTNNHLKAPRAWSDGLDADGDIKYFSSHNYISGATSLGVTLQGTLMNHTRTKQSVDTHVSEYNTINPGIPHIFGETNSLYNQGRPGLSNTFGAALWGVDFLLYSASVNIQRVHLHMGTNYRYQSWQPITTNITSIGTKAPYYGNIAVAAFLGNLGISPVQIAELDTGGGDHEAAYLAYVDNVLRRVMFINLNEYNYTLNGTGPGLNPEPRTVRTYSLNVGNLTNTASVQRLYANGSDAITGITWDGYSYNYELDEGRPVRLDNVTYGEKLNITGGIVQVGVADSQVVIVDLDR</sequence>
<dbReference type="InterPro" id="IPR031728">
    <property type="entry name" value="GlcAase_C"/>
</dbReference>
<organism evidence="3 4">
    <name type="scientific">Seiridium unicorne</name>
    <dbReference type="NCBI Taxonomy" id="138068"/>
    <lineage>
        <taxon>Eukaryota</taxon>
        <taxon>Fungi</taxon>
        <taxon>Dikarya</taxon>
        <taxon>Ascomycota</taxon>
        <taxon>Pezizomycotina</taxon>
        <taxon>Sordariomycetes</taxon>
        <taxon>Xylariomycetidae</taxon>
        <taxon>Amphisphaeriales</taxon>
        <taxon>Sporocadaceae</taxon>
        <taxon>Seiridium</taxon>
    </lineage>
</organism>
<dbReference type="Proteomes" id="UP001408356">
    <property type="component" value="Unassembled WGS sequence"/>
</dbReference>
<feature type="chain" id="PRO_5045870394" description="Beta-glucuronidase C-terminal domain-containing protein" evidence="1">
    <location>
        <begin position="20"/>
        <end position="530"/>
    </location>
</feature>
<dbReference type="PANTHER" id="PTHR36183">
    <property type="entry name" value="BETA-GLUCURONIDASE"/>
    <property type="match status" value="1"/>
</dbReference>
<dbReference type="InterPro" id="IPR052974">
    <property type="entry name" value="GH79_Enzymes"/>
</dbReference>
<evidence type="ECO:0000256" key="1">
    <source>
        <dbReference type="SAM" id="SignalP"/>
    </source>
</evidence>
<dbReference type="EMBL" id="JARVKF010000420">
    <property type="protein sequence ID" value="KAK9414985.1"/>
    <property type="molecule type" value="Genomic_DNA"/>
</dbReference>